<sequence>MESTEELLDLFIIVSLLFLYPTVALEFSGSPISAPPPQPNSGIPPTSVSRPPVPALFVIGDSTADCGTNNFLLTLARADRLPYGRDFDTHQPTGRFSNGRIPVDYLGSVKDMIRGVNYASAGAGIIFSSGSDLGQHFSLSQQIQQVYDTIEQFILTIGEEATTKLITNSVFYISIGTNDYIHYYLRNESNVQSLYQPWSFNQFLAQTMRRELKNLYVANVRKVVVMGLAPIGCAPYYLWLYGSRNGRCNDFINYMILEFNFAMRYIVEELNDELVDFNAIFCDAYEGSMHILKNFKHFGFNVTSSACCGFGRYKGGITCLSPEMACSNASNYLWWDQFHPTDAVNAILADNIWSGLHTNMCSPVDLQDMLTQSAKKSYFKYGIVMFFSTDGFRATNSFHSSLSIFPSPFESASSNVFAEASFKPKVINKHIHILFHYPRVTISE</sequence>
<comment type="caution">
    <text evidence="1">The sequence shown here is derived from an EMBL/GenBank/DDBJ whole genome shotgun (WGS) entry which is preliminary data.</text>
</comment>
<organism evidence="1 2">
    <name type="scientific">Catharanthus roseus</name>
    <name type="common">Madagascar periwinkle</name>
    <name type="synonym">Vinca rosea</name>
    <dbReference type="NCBI Taxonomy" id="4058"/>
    <lineage>
        <taxon>Eukaryota</taxon>
        <taxon>Viridiplantae</taxon>
        <taxon>Streptophyta</taxon>
        <taxon>Embryophyta</taxon>
        <taxon>Tracheophyta</taxon>
        <taxon>Spermatophyta</taxon>
        <taxon>Magnoliopsida</taxon>
        <taxon>eudicotyledons</taxon>
        <taxon>Gunneridae</taxon>
        <taxon>Pentapetalae</taxon>
        <taxon>asterids</taxon>
        <taxon>lamiids</taxon>
        <taxon>Gentianales</taxon>
        <taxon>Apocynaceae</taxon>
        <taxon>Rauvolfioideae</taxon>
        <taxon>Vinceae</taxon>
        <taxon>Catharanthinae</taxon>
        <taxon>Catharanthus</taxon>
    </lineage>
</organism>
<reference evidence="2" key="1">
    <citation type="journal article" date="2023" name="Nat. Plants">
        <title>Single-cell RNA sequencing provides a high-resolution roadmap for understanding the multicellular compartmentation of specialized metabolism.</title>
        <authorList>
            <person name="Sun S."/>
            <person name="Shen X."/>
            <person name="Li Y."/>
            <person name="Li Y."/>
            <person name="Wang S."/>
            <person name="Li R."/>
            <person name="Zhang H."/>
            <person name="Shen G."/>
            <person name="Guo B."/>
            <person name="Wei J."/>
            <person name="Xu J."/>
            <person name="St-Pierre B."/>
            <person name="Chen S."/>
            <person name="Sun C."/>
        </authorList>
    </citation>
    <scope>NUCLEOTIDE SEQUENCE [LARGE SCALE GENOMIC DNA]</scope>
</reference>
<accession>A0ACC0A5L3</accession>
<protein>
    <submittedName>
        <fullName evidence="1">Uncharacterized protein</fullName>
    </submittedName>
</protein>
<evidence type="ECO:0000313" key="1">
    <source>
        <dbReference type="EMBL" id="KAI5655323.1"/>
    </source>
</evidence>
<gene>
    <name evidence="1" type="ORF">M9H77_32510</name>
</gene>
<dbReference type="EMBL" id="CM044707">
    <property type="protein sequence ID" value="KAI5655323.1"/>
    <property type="molecule type" value="Genomic_DNA"/>
</dbReference>
<proteinExistence type="predicted"/>
<keyword evidence="2" id="KW-1185">Reference proteome</keyword>
<dbReference type="Proteomes" id="UP001060085">
    <property type="component" value="Linkage Group LG07"/>
</dbReference>
<evidence type="ECO:0000313" key="2">
    <source>
        <dbReference type="Proteomes" id="UP001060085"/>
    </source>
</evidence>
<name>A0ACC0A5L3_CATRO</name>